<dbReference type="GO" id="GO:0005737">
    <property type="term" value="C:cytoplasm"/>
    <property type="evidence" value="ECO:0007669"/>
    <property type="project" value="UniProtKB-SubCell"/>
</dbReference>
<proteinExistence type="predicted"/>
<feature type="compositionally biased region" description="Low complexity" evidence="5">
    <location>
        <begin position="35"/>
        <end position="54"/>
    </location>
</feature>
<dbReference type="Gene3D" id="3.80.10.10">
    <property type="entry name" value="Ribonuclease Inhibitor"/>
    <property type="match status" value="2"/>
</dbReference>
<feature type="compositionally biased region" description="Pro residues" evidence="5">
    <location>
        <begin position="647"/>
        <end position="658"/>
    </location>
</feature>
<keyword evidence="7" id="KW-1185">Reference proteome</keyword>
<feature type="compositionally biased region" description="Low complexity" evidence="5">
    <location>
        <begin position="542"/>
        <end position="555"/>
    </location>
</feature>
<dbReference type="PROSITE" id="PS51450">
    <property type="entry name" value="LRR"/>
    <property type="match status" value="2"/>
</dbReference>
<dbReference type="AlphaFoldDB" id="A0A168N667"/>
<keyword evidence="2" id="KW-0963">Cytoplasm</keyword>
<dbReference type="PANTHER" id="PTHR15454">
    <property type="entry name" value="NISCHARIN RELATED"/>
    <property type="match status" value="1"/>
</dbReference>
<dbReference type="FunCoup" id="A0A168N667">
    <property type="interactions" value="416"/>
</dbReference>
<reference evidence="6" key="1">
    <citation type="submission" date="2016-04" db="EMBL/GenBank/DDBJ databases">
        <authorList>
            <person name="Evans L.H."/>
            <person name="Alamgir A."/>
            <person name="Owens N."/>
            <person name="Weber N.D."/>
            <person name="Virtaneva K."/>
            <person name="Barbian K."/>
            <person name="Babar A."/>
            <person name="Rosenke K."/>
        </authorList>
    </citation>
    <scope>NUCLEOTIDE SEQUENCE [LARGE SCALE GENOMIC DNA]</scope>
    <source>
        <strain evidence="6">CBS 101.48</strain>
    </source>
</reference>
<feature type="compositionally biased region" description="Basic residues" evidence="5">
    <location>
        <begin position="620"/>
        <end position="631"/>
    </location>
</feature>
<dbReference type="EMBL" id="LT553036">
    <property type="protein sequence ID" value="SAL99899.1"/>
    <property type="molecule type" value="Genomic_DNA"/>
</dbReference>
<evidence type="ECO:0000256" key="3">
    <source>
        <dbReference type="ARBA" id="ARBA00022614"/>
    </source>
</evidence>
<feature type="region of interest" description="Disordered" evidence="5">
    <location>
        <begin position="489"/>
        <end position="601"/>
    </location>
</feature>
<evidence type="ECO:0000256" key="4">
    <source>
        <dbReference type="ARBA" id="ARBA00022737"/>
    </source>
</evidence>
<feature type="region of interest" description="Disordered" evidence="5">
    <location>
        <begin position="22"/>
        <end position="54"/>
    </location>
</feature>
<protein>
    <submittedName>
        <fullName evidence="6">Uncharacterized protein</fullName>
    </submittedName>
</protein>
<dbReference type="InParanoid" id="A0A168N667"/>
<dbReference type="OMA" id="NTPYMPL"/>
<keyword evidence="3" id="KW-0433">Leucine-rich repeat</keyword>
<evidence type="ECO:0000256" key="5">
    <source>
        <dbReference type="SAM" id="MobiDB-lite"/>
    </source>
</evidence>
<dbReference type="InterPro" id="IPR001611">
    <property type="entry name" value="Leu-rich_rpt"/>
</dbReference>
<organism evidence="6">
    <name type="scientific">Absidia glauca</name>
    <name type="common">Pin mould</name>
    <dbReference type="NCBI Taxonomy" id="4829"/>
    <lineage>
        <taxon>Eukaryota</taxon>
        <taxon>Fungi</taxon>
        <taxon>Fungi incertae sedis</taxon>
        <taxon>Mucoromycota</taxon>
        <taxon>Mucoromycotina</taxon>
        <taxon>Mucoromycetes</taxon>
        <taxon>Mucorales</taxon>
        <taxon>Cunninghamellaceae</taxon>
        <taxon>Absidia</taxon>
    </lineage>
</organism>
<dbReference type="STRING" id="4829.A0A168N667"/>
<evidence type="ECO:0000313" key="6">
    <source>
        <dbReference type="EMBL" id="SAL99899.1"/>
    </source>
</evidence>
<dbReference type="Pfam" id="PF13855">
    <property type="entry name" value="LRR_8"/>
    <property type="match status" value="1"/>
</dbReference>
<dbReference type="InterPro" id="IPR032675">
    <property type="entry name" value="LRR_dom_sf"/>
</dbReference>
<sequence length="722" mass="79852">MTTTVSGQSFVRTLRHYLDTNESKLMTSDGRRGKSSSSATSQRTSLNNNNNNNNHGFSTSSLPAVLVSHPKRSSVGFPYMSLLAVTSSSSTLPALDKTPYMPTTRCFSLDIHYLYFLYIQFYHLGLDVASSSLLCESIPPEGIVADHVDDDSGKAPSILSIGSVASNMSTLSLGSGWQFWKKRQDTHDNSNQSTGAVRTLQDDIVHIHHCLSRITALKLHMHVVVHPTTGVARSGQRAILGFETPLTQLQHHDEEEQGVILSLLPFQQLSYLELDHIHPRMITGWASFAPRLLSLVIKRAGIEDAAEILQALQGGIDNDNNPQDVTFHQLQMLSLQDNNLTTLDITPLQHMQSVTHLNISSNLLIDVPHSLSILYNLHSLNLSYNMLSSTTGINTILGNIQELNLRGNRLTNVVGLDRLWALERLDVRDNRIEDMAEMTRLVTLPNLEDVWVAGNPFALANSSYRVELFTEFHKHNSSFKLDGTGPSFTEKLRFQSNPTNHQHDSTPAATTNSSANHSPITPTAPTVGNNLISSDSNANREAATTSTETATAPTTDIPRDESKSLKMARAKSKKNKRVIRLRQDMVEPSMETSEVMDTDGKPGHVLRYAELQQSIQPNLGRRRSNASKKSSKSTSTTNTGHHHRSKSPPPPPNLPSIPPDTDTSLPDDSQSPPALQQKRLTAEEAFRRKIEMMRQEAGTGWLRVLQEMETNKGNVKDGSIED</sequence>
<feature type="region of interest" description="Disordered" evidence="5">
    <location>
        <begin position="613"/>
        <end position="683"/>
    </location>
</feature>
<comment type="subcellular location">
    <subcellularLocation>
        <location evidence="1">Cytoplasm</location>
    </subcellularLocation>
</comment>
<keyword evidence="4" id="KW-0677">Repeat</keyword>
<dbReference type="SUPFAM" id="SSF52075">
    <property type="entry name" value="Outer arm dynein light chain 1"/>
    <property type="match status" value="1"/>
</dbReference>
<gene>
    <name evidence="6" type="primary">ABSGL_05553.1 scaffold 7179</name>
</gene>
<feature type="compositionally biased region" description="Basic residues" evidence="5">
    <location>
        <begin position="566"/>
        <end position="580"/>
    </location>
</feature>
<evidence type="ECO:0000256" key="1">
    <source>
        <dbReference type="ARBA" id="ARBA00004496"/>
    </source>
</evidence>
<evidence type="ECO:0000313" key="7">
    <source>
        <dbReference type="Proteomes" id="UP000078561"/>
    </source>
</evidence>
<dbReference type="OrthoDB" id="676979at2759"/>
<dbReference type="Proteomes" id="UP000078561">
    <property type="component" value="Unassembled WGS sequence"/>
</dbReference>
<dbReference type="PANTHER" id="PTHR15454:SF69">
    <property type="entry name" value="SERINE_THREONINE-PROTEIN KINASE 11-INTERACTING PROTEIN"/>
    <property type="match status" value="1"/>
</dbReference>
<feature type="compositionally biased region" description="Polar residues" evidence="5">
    <location>
        <begin position="494"/>
        <end position="539"/>
    </location>
</feature>
<feature type="compositionally biased region" description="Low complexity" evidence="5">
    <location>
        <begin position="659"/>
        <end position="673"/>
    </location>
</feature>
<name>A0A168N667_ABSGL</name>
<evidence type="ECO:0000256" key="2">
    <source>
        <dbReference type="ARBA" id="ARBA00022490"/>
    </source>
</evidence>
<accession>A0A168N667</accession>